<dbReference type="STRING" id="472963.BKP45_19955"/>
<dbReference type="RefSeq" id="WP_071390912.1">
    <property type="nucleotide sequence ID" value="NZ_MLQS01000031.1"/>
</dbReference>
<feature type="region of interest" description="Disordered" evidence="1">
    <location>
        <begin position="333"/>
        <end position="367"/>
    </location>
</feature>
<protein>
    <recommendedName>
        <fullName evidence="2">Flagellar hook-length control protein-like C-terminal domain-containing protein</fullName>
    </recommendedName>
</protein>
<organism evidence="3 4">
    <name type="scientific">Anaerobacillus alkalidiazotrophicus</name>
    <dbReference type="NCBI Taxonomy" id="472963"/>
    <lineage>
        <taxon>Bacteria</taxon>
        <taxon>Bacillati</taxon>
        <taxon>Bacillota</taxon>
        <taxon>Bacilli</taxon>
        <taxon>Bacillales</taxon>
        <taxon>Bacillaceae</taxon>
        <taxon>Anaerobacillus</taxon>
    </lineage>
</organism>
<comment type="caution">
    <text evidence="3">The sequence shown here is derived from an EMBL/GenBank/DDBJ whole genome shotgun (WGS) entry which is preliminary data.</text>
</comment>
<keyword evidence="4" id="KW-1185">Reference proteome</keyword>
<dbReference type="Proteomes" id="UP000180057">
    <property type="component" value="Unassembled WGS sequence"/>
</dbReference>
<evidence type="ECO:0000313" key="4">
    <source>
        <dbReference type="Proteomes" id="UP000180057"/>
    </source>
</evidence>
<sequence>MNAINFLQQRVNSQSTQSRQNVFDKNENKASSFIDSLNGALGKKDLKYPIKDEGHSNLSNNSLAKIIEGLGLNNTILDIDKLSYPSFLELMETLPIELQFEIEQLLERNVTLNDILSTDEHIQNPAHILVLLMSLDRSDEDTSNQIISRLHSQLDKLLQMEKLPNSLQAMSAKDKEELMRLLQGEKYNFDRKQLLSSAFSRASIDGLSSSSIALGISGQAPLNPVQQFVLHVGENRGNQQTVDQFIRQFQKIVGKSTLSQFPNGLNQLSIKLFPEHLGRLDVKLIQQNGSIVAQLMTTTQAAKQAIDSQLHHLRQAFLAQNIQVEKIEITTQHQQQSLNQSDRETQEERNNQQQSRQREENDNNEEEIVFQDYLEDEVFNMKI</sequence>
<evidence type="ECO:0000259" key="2">
    <source>
        <dbReference type="Pfam" id="PF02120"/>
    </source>
</evidence>
<dbReference type="CDD" id="cd17470">
    <property type="entry name" value="T3SS_Flik_C"/>
    <property type="match status" value="1"/>
</dbReference>
<gene>
    <name evidence="3" type="ORF">BKP45_19955</name>
</gene>
<feature type="domain" description="Flagellar hook-length control protein-like C-terminal" evidence="2">
    <location>
        <begin position="259"/>
        <end position="336"/>
    </location>
</feature>
<accession>A0A1S2M1M8</accession>
<evidence type="ECO:0000256" key="1">
    <source>
        <dbReference type="SAM" id="MobiDB-lite"/>
    </source>
</evidence>
<dbReference type="InterPro" id="IPR038610">
    <property type="entry name" value="FliK-like_C_sf"/>
</dbReference>
<dbReference type="OrthoDB" id="2112988at2"/>
<feature type="compositionally biased region" description="Basic and acidic residues" evidence="1">
    <location>
        <begin position="341"/>
        <end position="361"/>
    </location>
</feature>
<dbReference type="Pfam" id="PF02120">
    <property type="entry name" value="Flg_hook"/>
    <property type="match status" value="1"/>
</dbReference>
<proteinExistence type="predicted"/>
<evidence type="ECO:0000313" key="3">
    <source>
        <dbReference type="EMBL" id="OIJ17837.1"/>
    </source>
</evidence>
<dbReference type="InterPro" id="IPR021136">
    <property type="entry name" value="Flagellar_hook_control-like_C"/>
</dbReference>
<name>A0A1S2M1M8_9BACI</name>
<dbReference type="Gene3D" id="3.30.750.140">
    <property type="match status" value="1"/>
</dbReference>
<dbReference type="EMBL" id="MLQS01000031">
    <property type="protein sequence ID" value="OIJ17837.1"/>
    <property type="molecule type" value="Genomic_DNA"/>
</dbReference>
<reference evidence="3 4" key="1">
    <citation type="submission" date="2016-10" db="EMBL/GenBank/DDBJ databases">
        <title>Draft genome sequences of four alkaliphilic bacteria belonging to the Anaerobacillus genus.</title>
        <authorList>
            <person name="Bassil N.M."/>
            <person name="Lloyd J.R."/>
        </authorList>
    </citation>
    <scope>NUCLEOTIDE SEQUENCE [LARGE SCALE GENOMIC DNA]</scope>
    <source>
        <strain evidence="3 4">DSM 22531</strain>
    </source>
</reference>
<dbReference type="AlphaFoldDB" id="A0A1S2M1M8"/>